<protein>
    <submittedName>
        <fullName evidence="1">Uncharacterized protein</fullName>
    </submittedName>
</protein>
<dbReference type="OrthoDB" id="6287162at2"/>
<reference evidence="1 2" key="1">
    <citation type="submission" date="2014-11" db="EMBL/GenBank/DDBJ databases">
        <title>Pan-genome of Gallibacterium spp.</title>
        <authorList>
            <person name="Kudirkiene E."/>
            <person name="Bojesen A.M."/>
        </authorList>
    </citation>
    <scope>NUCLEOTIDE SEQUENCE [LARGE SCALE GENOMIC DNA]</scope>
    <source>
        <strain evidence="1 2">F 279</strain>
    </source>
</reference>
<dbReference type="RefSeq" id="WP_065231997.1">
    <property type="nucleotide sequence ID" value="NZ_JTJN01000033.1"/>
</dbReference>
<dbReference type="InterPro" id="IPR014729">
    <property type="entry name" value="Rossmann-like_a/b/a_fold"/>
</dbReference>
<dbReference type="SUPFAM" id="SSF52402">
    <property type="entry name" value="Adenine nucleotide alpha hydrolases-like"/>
    <property type="match status" value="1"/>
</dbReference>
<name>A0A1A7NZ94_9PAST</name>
<dbReference type="Proteomes" id="UP000092643">
    <property type="component" value="Unassembled WGS sequence"/>
</dbReference>
<proteinExistence type="predicted"/>
<comment type="caution">
    <text evidence="1">The sequence shown here is derived from an EMBL/GenBank/DDBJ whole genome shotgun (WGS) entry which is preliminary data.</text>
</comment>
<accession>A0A1A7NZ94</accession>
<dbReference type="AlphaFoldDB" id="A0A1A7NZ94"/>
<dbReference type="EMBL" id="JTJO01000021">
    <property type="protein sequence ID" value="OBW99449.1"/>
    <property type="molecule type" value="Genomic_DNA"/>
</dbReference>
<evidence type="ECO:0000313" key="1">
    <source>
        <dbReference type="EMBL" id="OBW99449.1"/>
    </source>
</evidence>
<evidence type="ECO:0000313" key="2">
    <source>
        <dbReference type="Proteomes" id="UP000092643"/>
    </source>
</evidence>
<dbReference type="Gene3D" id="3.40.50.620">
    <property type="entry name" value="HUPs"/>
    <property type="match status" value="1"/>
</dbReference>
<sequence>MGYQELDNNFFYFDSESLEDINNSLFGYIITDKEHKNDIFNNEPFSEVHHGSYILIKKIKDKIHIKQDFFGSYGIYVFNKDNFWAFSNSFTLLTDNLYKRYNLTLNNDYARHFLLGEHTSLAYSETLINEINILPRNIEVIIDLNSFTYTTQEINYPEESIALESEEGIKIIDYWFTKWTHFIRDLELKKSQINVDLSGGFDSRITFLLLLKSGINLNNINIRSINDSIHTHREDFEIAKEISNYFGYNLNTKEFNFKSLNLDEKLRYSFYSRLFFLKQLVFPAFSYSDAVYHFGGEGGELLRDYWKRDPDDFIEGYLRKSKKLGLSIEYFHSMKNILSNGFNKIKNLTDDRLSICKYYYRETRCRYHFGRAFVLGNLTNRIRCSPLMDPLLQKLKIGCNSDILMAVIFDRYGPELLNFKFEGGRSIPDTVLTKAKEINKRYKTKSVNMEVKYYCHRNNPTSIIGENKINNCHNNPYNFIEDVFSTNIVKHSLCSAFSEEFYLNAIKYLNKKHEPYSEIAAGLAVFRGISITKDTISGIRQTDQTTLEYFKDIVSKKGRNRLFEYHKFIESFDLRNLFQLINQARMDIKNINKDIHNSDLSITSLYSSLEADVKSPSWYTDSAGIGYTVTTYNNHLKLRIIPKNNGILSLKFKTPDVSSSGKKIRFKIDYTKIYINNSLIIDKPITVTHDDIFKYSINVVKDDVLLLDIEWKISNYNIKDFLSLF</sequence>
<gene>
    <name evidence="1" type="ORF">QV03_03130</name>
</gene>
<organism evidence="1 2">
    <name type="scientific">Gallibacterium anatis</name>
    <dbReference type="NCBI Taxonomy" id="750"/>
    <lineage>
        <taxon>Bacteria</taxon>
        <taxon>Pseudomonadati</taxon>
        <taxon>Pseudomonadota</taxon>
        <taxon>Gammaproteobacteria</taxon>
        <taxon>Pasteurellales</taxon>
        <taxon>Pasteurellaceae</taxon>
        <taxon>Gallibacterium</taxon>
    </lineage>
</organism>